<dbReference type="PANTHER" id="PTHR31303:SF1">
    <property type="entry name" value="CTP-DEPENDENT DIACYLGLYCEROL KINASE 1"/>
    <property type="match status" value="1"/>
</dbReference>
<evidence type="ECO:0008006" key="5">
    <source>
        <dbReference type="Google" id="ProtNLM"/>
    </source>
</evidence>
<accession>A0A4S9UDL2</accession>
<proteinExistence type="predicted"/>
<feature type="transmembrane region" description="Helical" evidence="2">
    <location>
        <begin position="353"/>
        <end position="374"/>
    </location>
</feature>
<dbReference type="GO" id="GO:0004143">
    <property type="term" value="F:ATP-dependent diacylglycerol kinase activity"/>
    <property type="evidence" value="ECO:0007669"/>
    <property type="project" value="InterPro"/>
</dbReference>
<feature type="transmembrane region" description="Helical" evidence="2">
    <location>
        <begin position="321"/>
        <end position="341"/>
    </location>
</feature>
<keyword evidence="2" id="KW-1133">Transmembrane helix</keyword>
<dbReference type="GO" id="GO:0005789">
    <property type="term" value="C:endoplasmic reticulum membrane"/>
    <property type="evidence" value="ECO:0007669"/>
    <property type="project" value="TreeGrafter"/>
</dbReference>
<reference evidence="3 4" key="1">
    <citation type="submission" date="2018-10" db="EMBL/GenBank/DDBJ databases">
        <title>Fifty Aureobasidium pullulans genomes reveal a recombining polyextremotolerant generalist.</title>
        <authorList>
            <person name="Gostincar C."/>
            <person name="Turk M."/>
            <person name="Zajc J."/>
            <person name="Gunde-Cimerman N."/>
        </authorList>
    </citation>
    <scope>NUCLEOTIDE SEQUENCE [LARGE SCALE GENOMIC DNA]</scope>
    <source>
        <strain evidence="3 4">EXF-4256</strain>
    </source>
</reference>
<protein>
    <recommendedName>
        <fullName evidence="5">Phosphatidate cytidylyltransferase</fullName>
    </recommendedName>
</protein>
<dbReference type="PANTHER" id="PTHR31303">
    <property type="entry name" value="CTP-DEPENDENT DIACYLGLYCEROL KINASE 1"/>
    <property type="match status" value="1"/>
</dbReference>
<dbReference type="InterPro" id="IPR037997">
    <property type="entry name" value="Dgk1-like"/>
</dbReference>
<evidence type="ECO:0000313" key="3">
    <source>
        <dbReference type="EMBL" id="THY70279.1"/>
    </source>
</evidence>
<evidence type="ECO:0000313" key="4">
    <source>
        <dbReference type="Proteomes" id="UP000305064"/>
    </source>
</evidence>
<feature type="transmembrane region" description="Helical" evidence="2">
    <location>
        <begin position="137"/>
        <end position="157"/>
    </location>
</feature>
<feature type="transmembrane region" description="Helical" evidence="2">
    <location>
        <begin position="260"/>
        <end position="281"/>
    </location>
</feature>
<dbReference type="AlphaFoldDB" id="A0A4S9UDL2"/>
<organism evidence="3 4">
    <name type="scientific">Aureobasidium pullulans</name>
    <name type="common">Black yeast</name>
    <name type="synonym">Pullularia pullulans</name>
    <dbReference type="NCBI Taxonomy" id="5580"/>
    <lineage>
        <taxon>Eukaryota</taxon>
        <taxon>Fungi</taxon>
        <taxon>Dikarya</taxon>
        <taxon>Ascomycota</taxon>
        <taxon>Pezizomycotina</taxon>
        <taxon>Dothideomycetes</taxon>
        <taxon>Dothideomycetidae</taxon>
        <taxon>Dothideales</taxon>
        <taxon>Saccotheciaceae</taxon>
        <taxon>Aureobasidium</taxon>
    </lineage>
</organism>
<keyword evidence="2" id="KW-0812">Transmembrane</keyword>
<feature type="transmembrane region" description="Helical" evidence="2">
    <location>
        <begin position="226"/>
        <end position="248"/>
    </location>
</feature>
<dbReference type="Proteomes" id="UP000305064">
    <property type="component" value="Unassembled WGS sequence"/>
</dbReference>
<dbReference type="EMBL" id="QZBJ01000079">
    <property type="protein sequence ID" value="THY70279.1"/>
    <property type="molecule type" value="Genomic_DNA"/>
</dbReference>
<evidence type="ECO:0000256" key="1">
    <source>
        <dbReference type="SAM" id="MobiDB-lite"/>
    </source>
</evidence>
<keyword evidence="2" id="KW-0472">Membrane</keyword>
<dbReference type="GO" id="GO:0006654">
    <property type="term" value="P:phosphatidic acid biosynthetic process"/>
    <property type="evidence" value="ECO:0007669"/>
    <property type="project" value="TreeGrafter"/>
</dbReference>
<sequence length="481" mass="53110">MASTQPIPETRVISPSPTPTESSSARDSYFTSTTKKRNGRVKSPPSIAESPESSDPESSRARPRSRSPKLSKKDSARKIPKSPPEPIKTDGHLDPSSAGMGSSYWRNLSRSPSPLGLIPLHREWRSFIHRHEIPRKALHVSIGFFTLGLFVSGAQTSAIHPPLLTALIPIFAVDFIRMHYPPLNRLYIRALGAFMRESEAHDKYNGVISYLAGAWAVLRFCPKDIAVMSILLLSWCDTAASTFGRLWGRYTPRVRKGKSLAGTIAAFVTGAAAAVVFWVVVAPRVPAEWSTGINAFAFDGTLSLPPTIRNLLGWKEVESTVSGTVATTIVAVVSGLVAAVSEAIDVFGLDDNLTIPVLSGIGLNAFFWCFGGGLEPWQLDLCLRLYLCRPIGFDFMMPMQQMERMNPLLSFNKMTLANHNSVHRGWDKFESNRYMTWPIEIVRRETEQVDELNASKVQDAEVEVEAEKAEVGAIRVEQEGQ</sequence>
<name>A0A4S9UDL2_AURPU</name>
<feature type="compositionally biased region" description="Basic residues" evidence="1">
    <location>
        <begin position="61"/>
        <end position="70"/>
    </location>
</feature>
<gene>
    <name evidence="3" type="ORF">D6C94_08751</name>
</gene>
<comment type="caution">
    <text evidence="3">The sequence shown here is derived from an EMBL/GenBank/DDBJ whole genome shotgun (WGS) entry which is preliminary data.</text>
</comment>
<evidence type="ECO:0000256" key="2">
    <source>
        <dbReference type="SAM" id="Phobius"/>
    </source>
</evidence>
<feature type="compositionally biased region" description="Low complexity" evidence="1">
    <location>
        <begin position="42"/>
        <end position="53"/>
    </location>
</feature>
<feature type="region of interest" description="Disordered" evidence="1">
    <location>
        <begin position="1"/>
        <end position="105"/>
    </location>
</feature>